<dbReference type="Pfam" id="PF16507">
    <property type="entry name" value="HEAT_PSME4_mid"/>
    <property type="match status" value="1"/>
</dbReference>
<evidence type="ECO:0000256" key="2">
    <source>
        <dbReference type="ARBA" id="ARBA00004324"/>
    </source>
</evidence>
<organism evidence="17 18">
    <name type="scientific">Adineta steineri</name>
    <dbReference type="NCBI Taxonomy" id="433720"/>
    <lineage>
        <taxon>Eukaryota</taxon>
        <taxon>Metazoa</taxon>
        <taxon>Spiralia</taxon>
        <taxon>Gnathifera</taxon>
        <taxon>Rotifera</taxon>
        <taxon>Eurotatoria</taxon>
        <taxon>Bdelloidea</taxon>
        <taxon>Adinetida</taxon>
        <taxon>Adinetidae</taxon>
        <taxon>Adineta</taxon>
    </lineage>
</organism>
<feature type="compositionally biased region" description="Low complexity" evidence="14">
    <location>
        <begin position="2378"/>
        <end position="2400"/>
    </location>
</feature>
<evidence type="ECO:0000256" key="13">
    <source>
        <dbReference type="PROSITE-ProRule" id="PRU00581"/>
    </source>
</evidence>
<feature type="transmembrane region" description="Helical" evidence="15">
    <location>
        <begin position="70"/>
        <end position="94"/>
    </location>
</feature>
<dbReference type="GO" id="GO:0070628">
    <property type="term" value="F:proteasome binding"/>
    <property type="evidence" value="ECO:0007669"/>
    <property type="project" value="InterPro"/>
</dbReference>
<evidence type="ECO:0000256" key="5">
    <source>
        <dbReference type="ARBA" id="ARBA00022490"/>
    </source>
</evidence>
<feature type="compositionally biased region" description="Low complexity" evidence="14">
    <location>
        <begin position="2213"/>
        <end position="2222"/>
    </location>
</feature>
<dbReference type="Pfam" id="PF23096">
    <property type="entry name" value="HEAT_PSME4"/>
    <property type="match status" value="1"/>
</dbReference>
<dbReference type="InterPro" id="IPR035309">
    <property type="entry name" value="PSME4"/>
</dbReference>
<evidence type="ECO:0000256" key="8">
    <source>
        <dbReference type="ARBA" id="ARBA00022763"/>
    </source>
</evidence>
<dbReference type="GO" id="GO:0005829">
    <property type="term" value="C:cytosol"/>
    <property type="evidence" value="ECO:0007669"/>
    <property type="project" value="TreeGrafter"/>
</dbReference>
<dbReference type="InterPro" id="IPR055455">
    <property type="entry name" value="HEAT_PSME4"/>
</dbReference>
<dbReference type="InterPro" id="IPR028941">
    <property type="entry name" value="WHIM2_dom"/>
</dbReference>
<dbReference type="Pfam" id="PF15613">
    <property type="entry name" value="WSD"/>
    <property type="match status" value="1"/>
</dbReference>
<feature type="compositionally biased region" description="Basic and acidic residues" evidence="14">
    <location>
        <begin position="2457"/>
        <end position="2469"/>
    </location>
</feature>
<dbReference type="InterPro" id="IPR008253">
    <property type="entry name" value="Marvel"/>
</dbReference>
<evidence type="ECO:0000256" key="10">
    <source>
        <dbReference type="ARBA" id="ARBA00023136"/>
    </source>
</evidence>
<name>A0A813V9P9_9BILA</name>
<evidence type="ECO:0000256" key="15">
    <source>
        <dbReference type="SAM" id="Phobius"/>
    </source>
</evidence>
<dbReference type="GO" id="GO:0016607">
    <property type="term" value="C:nuclear speck"/>
    <property type="evidence" value="ECO:0007669"/>
    <property type="project" value="UniProtKB-SubCell"/>
</dbReference>
<gene>
    <name evidence="17" type="ORF">JYZ213_LOCUS7048</name>
</gene>
<dbReference type="EMBL" id="CAJNOG010000045">
    <property type="protein sequence ID" value="CAF0835058.1"/>
    <property type="molecule type" value="Genomic_DNA"/>
</dbReference>
<feature type="region of interest" description="Disordered" evidence="14">
    <location>
        <begin position="2444"/>
        <end position="2469"/>
    </location>
</feature>
<dbReference type="InterPro" id="IPR032430">
    <property type="entry name" value="Blm10_mid"/>
</dbReference>
<dbReference type="GO" id="GO:0010499">
    <property type="term" value="P:proteasomal ubiquitin-independent protein catabolic process"/>
    <property type="evidence" value="ECO:0007669"/>
    <property type="project" value="TreeGrafter"/>
</dbReference>
<evidence type="ECO:0000256" key="1">
    <source>
        <dbReference type="ARBA" id="ARBA00004141"/>
    </source>
</evidence>
<dbReference type="InterPro" id="IPR016024">
    <property type="entry name" value="ARM-type_fold"/>
</dbReference>
<keyword evidence="12" id="KW-0539">Nucleus</keyword>
<protein>
    <recommendedName>
        <fullName evidence="16">MARVEL domain-containing protein</fullName>
    </recommendedName>
</protein>
<comment type="subcellular location">
    <subcellularLocation>
        <location evidence="3">Cytoplasm</location>
    </subcellularLocation>
    <subcellularLocation>
        <location evidence="1">Membrane</location>
        <topology evidence="1">Multi-pass membrane protein</topology>
    </subcellularLocation>
    <subcellularLocation>
        <location evidence="2">Nucleus speckle</location>
    </subcellularLocation>
</comment>
<keyword evidence="5" id="KW-0963">Cytoplasm</keyword>
<reference evidence="17" key="1">
    <citation type="submission" date="2021-02" db="EMBL/GenBank/DDBJ databases">
        <authorList>
            <person name="Nowell W R."/>
        </authorList>
    </citation>
    <scope>NUCLEOTIDE SEQUENCE</scope>
</reference>
<comment type="similarity">
    <text evidence="4">Belongs to the BLM10 family.</text>
</comment>
<dbReference type="GO" id="GO:0016504">
    <property type="term" value="F:peptidase activator activity"/>
    <property type="evidence" value="ECO:0007669"/>
    <property type="project" value="InterPro"/>
</dbReference>
<accession>A0A813V9P9</accession>
<dbReference type="SUPFAM" id="SSF48371">
    <property type="entry name" value="ARM repeat"/>
    <property type="match status" value="2"/>
</dbReference>
<proteinExistence type="inferred from homology"/>
<keyword evidence="10 13" id="KW-0472">Membrane</keyword>
<feature type="compositionally biased region" description="Acidic residues" evidence="14">
    <location>
        <begin position="2678"/>
        <end position="2694"/>
    </location>
</feature>
<evidence type="ECO:0000256" key="12">
    <source>
        <dbReference type="ARBA" id="ARBA00023242"/>
    </source>
</evidence>
<dbReference type="Gene3D" id="1.25.10.10">
    <property type="entry name" value="Leucine-rich Repeat Variant"/>
    <property type="match status" value="1"/>
</dbReference>
<feature type="transmembrane region" description="Helical" evidence="15">
    <location>
        <begin position="44"/>
        <end position="63"/>
    </location>
</feature>
<keyword evidence="6 13" id="KW-0812">Transmembrane</keyword>
<feature type="region of interest" description="Disordered" evidence="14">
    <location>
        <begin position="2212"/>
        <end position="2264"/>
    </location>
</feature>
<dbReference type="InterPro" id="IPR011989">
    <property type="entry name" value="ARM-like"/>
</dbReference>
<dbReference type="Pfam" id="PF11919">
    <property type="entry name" value="PSME4_C"/>
    <property type="match status" value="1"/>
</dbReference>
<dbReference type="PANTHER" id="PTHR32170:SF3">
    <property type="entry name" value="PROTEASOME ACTIVATOR COMPLEX SUBUNIT 4"/>
    <property type="match status" value="1"/>
</dbReference>
<dbReference type="InterPro" id="IPR021843">
    <property type="entry name" value="PSME4_C"/>
</dbReference>
<feature type="domain" description="MARVEL" evidence="16">
    <location>
        <begin position="37"/>
        <end position="161"/>
    </location>
</feature>
<sequence>MNAQNTSSNYMTTGHAQASNYTTSPPAESESRIDKAYITSIRGILKFIALLFSFIAFVCLVSTQKCDGTHVFLATVTWLVIIMQVIIIIVFVFRLQTKFPGIDFEFLDFFATAHDALYLLIASSITINYCRISGQIAGGIMGLLAFLCLTGNAIAIFLARRDETMDDQQIESERSTDVDEMDTSEDNLQKPNIFNKYLPFNDSIKRQGYDFFEEIKENISRIIQLRELRPGFSHWSSKLQRFMSLYGLHFTKVDHIKLIHLYLSVLSIDDLDFSHVKTCFDMLYDLMRKTRLITRDDLVIDWRQLYKWAKIILHNHDEPYSLVSLSNDIDNSLIYCVRGCRPYFSATATQEILDEFRPYLCPFDSAFSDTMRIFELFLPVHLPPGLHDQGFKLWLTEFMGIWESVYSNPVWELNMINLFSLLAWCNIGHIDWEPWLPRIFTRVLKSFTLPVGKIQVSLQQYRYSMSSVTTWIVAMLGNGSTCLQYLQDLFTAIKSFYHPSNTGKFQQELINFLSKLSQAFVDRVHLERKANPIWYFTPPESYRLTEQNITDFVNCVKECAFIAIFTKAHLKEAAKACQYLSMLRPELIVPPIVEKLFSSIDSMSEPHRFTSIMTCLASVARQIVRQTPEFSQGQAYVLPLLMAVLPGIDSNDFKKTAVTFQFLNAILMLVTCVDCSSAVNTRNDLTEIEKEVCLSTGKFEDFISEFLNRTFQMIDTLSTEMSDAVVVISKTNVEDHVTELALTSMMFGIVQQCSNKIFQMVREKITNFLAGSFFTPKVGKLVTGLVRAILKGRPEETLKYLLPQTCERIEKIMSHAETTILTDHKGDTELTWCLTLFSELVRARGDALLIYKPMILSVFHRCVRIIHKETHDAVASAAKNILKALSYVYATEYRLTTENIEEPFTDFLPIRAWGQHVEFDKLQVKFHVPNEDEVDFACEFVETFIYPELELLNEKCSKMSKEERLRSLTLVHYMSIGCLRMVPRIDSKEIENLVPSVAPYGSKFQAQYSIYAKQPKFKENLRMRLLTDIGKLLDILVENHSDDASSMKTALKIYSLSSIYYGVFKHDADKLHKHFEAAKNSFINKLYGERQYPRFLMIERMTLQCEQFSLSNFQSLTHIDKQVILKLFELSINRYGEVRRDAQGYLFSVLNRYLFSYQVIVDRIIELLNTPGDADHDQIKGCLYILLGNQSFFLPTKHSWSMIEKLWPAMARTTHAKKPTTQRLMDLINETIGKQFDTQALVEDTNNISRKAAEELWKPLEPNELVSRDQLREQRNQGNIRSYNNVMEALNSLLRGDSLTWRQQETTMSLMWLLLQKRIPIPLSCIRTFVDFLIHDNVELRKIAEEGIAAFCRLQKPPRIYVEKPLGEILQRPVNVDECHPGDRDDNLWITINDYKPPTSQIQWEETCFMDKSYHGYYKWPKVIRYPLNKRERYTKENMPENVRILYEKFIDKDFINKFTQFMVLDEEKGKINFDARRFNMFKGLFRNFGSAFVDNFMERLYILIHEKTKEKHEGSHRVAAEIVGGMIRGSKNWTVEALDDLWSKLTPFLNEVCSNLSPETLSHWGTCFKLGIEDEDPRRMYRPIEFLRSLINIHPTGNTFLETSRWYLVQTLTNFEWRVPAIWCQINEQARDLLDHPFKAFRERIANILSVSLSFDVSLPNGQSVRHPNANKFIDAMRERLQQAIEIYEKTPLANVSGQVVEIDPEARKALNFIETVIQLHTHLFTRCLQPMKLSVIRIFPLLCELESIVANDDFIRKNLTITRMCVAMSYLHISFIEPLIEQLEQVCSSSKWHARRAAIEFVQNMIFCNLFNARPYAKQLRQLVFKCLFDEQFEVRTVASVTLSGFYQCGYIQVNNDDLKHFRIMSKTSYFTKVDGKKVTSAENIVKRHGGVLGLCAIVLSSPYDIPTHVPEALMLLCEHSHDPDLIQKSIKKALSEFRRTHYDSWHEHREKFTEDQLVILADVLISPTYLKQLELKKRQDEKNLLIEQRKAEKNAQREKKIQEKYIEIVHAKEAKRIAEDMQLRDLKPLPILKPVENMRLSIEGFANSLMIIQFLNNFKRILQIPDNLIPTLNTFQQSSSLRDINSLCQILLTIAIEDPGISNPKKGLTILGQKLSEIDITEHTFSEILRLYIRERNGFDDKITQNLSDTSFQSLIMDDKLEILAFLCNDLSANKHVVEEVDRNLDELNVLKHEKLEIEKRLRRLKIEKSNNPNSNNNNIKKMTTIIREKDVNSSDNESPDESDGESLKNDDEISITNDPAAITADDQDIETIDETKIDDLDKRLTLVTRKYTLIKRRVIDKQCYIRAIHLGQDRYRRRYWYFSHLSGIYVEGLTSGDISSNDIKDIVQNATKLKLDKTGEVIPLSRSAQRKKQQQQTKIINPPTPPLSLTLSTNSTEQPIPIELDKIKNENSDNEEEQPQVNLSEDLTTMGLSAFCMAAKRDDNDGDDDENDEKTISNEKENQSIIIKDEISDEINNNNNKRDLNEIIDDINLPLDLSCSKSKRSCEEDYWSSQHKQAAYPLPSTSLNKLDQFQELNGLATTAILLNNIKQENLTSNHILNLTHTNPMLSPYDFSTSIKQESSTNNFKQIEQSIREKFQYSQPLPIPDDVQSGWWLIQTSDEIRQLMKSLVKRGQRERYLCRMLQRYFDVITNSMKLHSELNPKPELSQSSIENDTENEANDPVENENINDDNTHEMDVLNEIYDFSDRIISSSLHCRSYDTNNIRNRLTYSDIQSKGSDILDEVKHLLIDIERNIERRYLKHPFVRRYEINLSSLNRINQNIESNKYTVVPEKTVDMDGWTARKIIRVIRCGDLKLKAPFPKVNTIQTYWEFRVEPNEIVSVGPSSYVSDDEN</sequence>
<feature type="transmembrane region" description="Helical" evidence="15">
    <location>
        <begin position="136"/>
        <end position="159"/>
    </location>
</feature>
<evidence type="ECO:0000256" key="11">
    <source>
        <dbReference type="ARBA" id="ARBA00023204"/>
    </source>
</evidence>
<dbReference type="PROSITE" id="PS51225">
    <property type="entry name" value="MARVEL"/>
    <property type="match status" value="1"/>
</dbReference>
<feature type="transmembrane region" description="Helical" evidence="15">
    <location>
        <begin position="106"/>
        <end position="129"/>
    </location>
</feature>
<keyword evidence="11" id="KW-0234">DNA repair</keyword>
<keyword evidence="8" id="KW-0227">DNA damage</keyword>
<keyword evidence="9 15" id="KW-1133">Transmembrane helix</keyword>
<evidence type="ECO:0000256" key="9">
    <source>
        <dbReference type="ARBA" id="ARBA00022989"/>
    </source>
</evidence>
<feature type="region of interest" description="Disordered" evidence="14">
    <location>
        <begin position="2665"/>
        <end position="2697"/>
    </location>
</feature>
<keyword evidence="7" id="KW-0677">Repeat</keyword>
<evidence type="ECO:0000256" key="3">
    <source>
        <dbReference type="ARBA" id="ARBA00004496"/>
    </source>
</evidence>
<dbReference type="Proteomes" id="UP000663845">
    <property type="component" value="Unassembled WGS sequence"/>
</dbReference>
<evidence type="ECO:0000256" key="14">
    <source>
        <dbReference type="SAM" id="MobiDB-lite"/>
    </source>
</evidence>
<evidence type="ECO:0000256" key="7">
    <source>
        <dbReference type="ARBA" id="ARBA00022737"/>
    </source>
</evidence>
<evidence type="ECO:0000313" key="18">
    <source>
        <dbReference type="Proteomes" id="UP000663845"/>
    </source>
</evidence>
<feature type="region of interest" description="Disordered" evidence="14">
    <location>
        <begin position="2370"/>
        <end position="2400"/>
    </location>
</feature>
<feature type="compositionally biased region" description="Polar residues" evidence="14">
    <location>
        <begin position="1"/>
        <end position="26"/>
    </location>
</feature>
<comment type="caution">
    <text evidence="17">The sequence shown here is derived from an EMBL/GenBank/DDBJ whole genome shotgun (WGS) entry which is preliminary data.</text>
</comment>
<evidence type="ECO:0000256" key="6">
    <source>
        <dbReference type="ARBA" id="ARBA00022692"/>
    </source>
</evidence>
<evidence type="ECO:0000259" key="16">
    <source>
        <dbReference type="PROSITE" id="PS51225"/>
    </source>
</evidence>
<evidence type="ECO:0000256" key="4">
    <source>
        <dbReference type="ARBA" id="ARBA00005739"/>
    </source>
</evidence>
<dbReference type="GO" id="GO:0006281">
    <property type="term" value="P:DNA repair"/>
    <property type="evidence" value="ECO:0007669"/>
    <property type="project" value="UniProtKB-KW"/>
</dbReference>
<dbReference type="InterPro" id="IPR028942">
    <property type="entry name" value="WHIM1_dom"/>
</dbReference>
<dbReference type="PANTHER" id="PTHR32170">
    <property type="entry name" value="PROTEASOME ACTIVATOR COMPLEX SUBUNIT 4"/>
    <property type="match status" value="1"/>
</dbReference>
<dbReference type="GO" id="GO:0016020">
    <property type="term" value="C:membrane"/>
    <property type="evidence" value="ECO:0007669"/>
    <property type="project" value="UniProtKB-SubCell"/>
</dbReference>
<dbReference type="Pfam" id="PF15612">
    <property type="entry name" value="WHIM1"/>
    <property type="match status" value="1"/>
</dbReference>
<evidence type="ECO:0000313" key="17">
    <source>
        <dbReference type="EMBL" id="CAF0835058.1"/>
    </source>
</evidence>
<feature type="region of interest" description="Disordered" evidence="14">
    <location>
        <begin position="1"/>
        <end position="28"/>
    </location>
</feature>